<dbReference type="Proteomes" id="UP000006054">
    <property type="component" value="Chromosome"/>
</dbReference>
<feature type="coiled-coil region" evidence="1">
    <location>
        <begin position="141"/>
        <end position="173"/>
    </location>
</feature>
<evidence type="ECO:0000256" key="2">
    <source>
        <dbReference type="SAM" id="SignalP"/>
    </source>
</evidence>
<feature type="signal peptide" evidence="2">
    <location>
        <begin position="1"/>
        <end position="24"/>
    </location>
</feature>
<proteinExistence type="predicted"/>
<dbReference type="EMBL" id="CP003345">
    <property type="protein sequence ID" value="AFM05229.1"/>
    <property type="molecule type" value="Genomic_DNA"/>
</dbReference>
<evidence type="ECO:0000313" key="3">
    <source>
        <dbReference type="EMBL" id="AFM05229.1"/>
    </source>
</evidence>
<dbReference type="OrthoDB" id="9857259at2"/>
<dbReference type="KEGG" id="fli:Fleli_2878"/>
<dbReference type="RefSeq" id="WP_014798663.1">
    <property type="nucleotide sequence ID" value="NC_018018.1"/>
</dbReference>
<protein>
    <submittedName>
        <fullName evidence="3">Uncharacterized protein</fullName>
    </submittedName>
</protein>
<keyword evidence="2" id="KW-0732">Signal</keyword>
<dbReference type="AlphaFoldDB" id="I4AMP4"/>
<name>I4AMP4_BERLS</name>
<gene>
    <name evidence="3" type="ordered locus">Fleli_2878</name>
</gene>
<keyword evidence="4" id="KW-1185">Reference proteome</keyword>
<organism evidence="3 4">
    <name type="scientific">Bernardetia litoralis (strain ATCC 23117 / DSM 6794 / NBRC 15988 / NCIMB 1366 / Fx l1 / Sio-4)</name>
    <name type="common">Flexibacter litoralis</name>
    <dbReference type="NCBI Taxonomy" id="880071"/>
    <lineage>
        <taxon>Bacteria</taxon>
        <taxon>Pseudomonadati</taxon>
        <taxon>Bacteroidota</taxon>
        <taxon>Cytophagia</taxon>
        <taxon>Cytophagales</taxon>
        <taxon>Bernardetiaceae</taxon>
        <taxon>Bernardetia</taxon>
    </lineage>
</organism>
<accession>I4AMP4</accession>
<reference evidence="4" key="1">
    <citation type="submission" date="2012-06" db="EMBL/GenBank/DDBJ databases">
        <title>The complete genome of Flexibacter litoralis DSM 6794.</title>
        <authorList>
            <person name="Lucas S."/>
            <person name="Copeland A."/>
            <person name="Lapidus A."/>
            <person name="Glavina del Rio T."/>
            <person name="Dalin E."/>
            <person name="Tice H."/>
            <person name="Bruce D."/>
            <person name="Goodwin L."/>
            <person name="Pitluck S."/>
            <person name="Peters L."/>
            <person name="Ovchinnikova G."/>
            <person name="Lu M."/>
            <person name="Kyrpides N."/>
            <person name="Mavromatis K."/>
            <person name="Ivanova N."/>
            <person name="Brettin T."/>
            <person name="Detter J.C."/>
            <person name="Han C."/>
            <person name="Larimer F."/>
            <person name="Land M."/>
            <person name="Hauser L."/>
            <person name="Markowitz V."/>
            <person name="Cheng J.-F."/>
            <person name="Hugenholtz P."/>
            <person name="Woyke T."/>
            <person name="Wu D."/>
            <person name="Spring S."/>
            <person name="Lang E."/>
            <person name="Kopitz M."/>
            <person name="Brambilla E."/>
            <person name="Klenk H.-P."/>
            <person name="Eisen J.A."/>
        </authorList>
    </citation>
    <scope>NUCLEOTIDE SEQUENCE [LARGE SCALE GENOMIC DNA]</scope>
    <source>
        <strain evidence="4">ATCC 23117 / DSM 6794 / NBRC 15988 / NCIMB 1366 / Sio-4</strain>
    </source>
</reference>
<evidence type="ECO:0000313" key="4">
    <source>
        <dbReference type="Proteomes" id="UP000006054"/>
    </source>
</evidence>
<evidence type="ECO:0000256" key="1">
    <source>
        <dbReference type="SAM" id="Coils"/>
    </source>
</evidence>
<sequence length="273" mass="31120" precursor="true">MIHFTKITALLLFTFFLQINNSFAQNDSTNLEIVITEDNYEQDSSINTENINEAIVIVDSTISPIDSTRKLTRPSKSLAQLEGEYAPYSITAANVGNFEPEELEARFLALQDVRRHLRLNIRWRSAYGANEDDLKGENALMNKLRIAMAFAEINAKEERKRRADLAIKNLLNTAPEDMYDKETLKLNNPDLINTLKENIFYSSKFSDFNSVALGTVLPNCEKFGLHPHTRATGYRLGIGDHTDKYNLLILRLHTGEIKAFLWDDVYAKIVDVM</sequence>
<feature type="chain" id="PRO_5003686080" evidence="2">
    <location>
        <begin position="25"/>
        <end position="273"/>
    </location>
</feature>
<dbReference type="HOGENOM" id="CLU_1018435_0_0_10"/>
<keyword evidence="1" id="KW-0175">Coiled coil</keyword>